<feature type="compositionally biased region" description="Low complexity" evidence="1">
    <location>
        <begin position="75"/>
        <end position="87"/>
    </location>
</feature>
<dbReference type="AlphaFoldDB" id="A0A8S4QR02"/>
<comment type="caution">
    <text evidence="2">The sequence shown here is derived from an EMBL/GenBank/DDBJ whole genome shotgun (WGS) entry which is preliminary data.</text>
</comment>
<name>A0A8S4QR02_9NEOP</name>
<evidence type="ECO:0000313" key="3">
    <source>
        <dbReference type="Proteomes" id="UP000838756"/>
    </source>
</evidence>
<feature type="region of interest" description="Disordered" evidence="1">
    <location>
        <begin position="65"/>
        <end position="87"/>
    </location>
</feature>
<dbReference type="OrthoDB" id="311172at2759"/>
<dbReference type="EMBL" id="CAKXAJ010009656">
    <property type="protein sequence ID" value="CAH2211254.1"/>
    <property type="molecule type" value="Genomic_DNA"/>
</dbReference>
<organism evidence="2 3">
    <name type="scientific">Pararge aegeria aegeria</name>
    <dbReference type="NCBI Taxonomy" id="348720"/>
    <lineage>
        <taxon>Eukaryota</taxon>
        <taxon>Metazoa</taxon>
        <taxon>Ecdysozoa</taxon>
        <taxon>Arthropoda</taxon>
        <taxon>Hexapoda</taxon>
        <taxon>Insecta</taxon>
        <taxon>Pterygota</taxon>
        <taxon>Neoptera</taxon>
        <taxon>Endopterygota</taxon>
        <taxon>Lepidoptera</taxon>
        <taxon>Glossata</taxon>
        <taxon>Ditrysia</taxon>
        <taxon>Papilionoidea</taxon>
        <taxon>Nymphalidae</taxon>
        <taxon>Satyrinae</taxon>
        <taxon>Satyrini</taxon>
        <taxon>Parargina</taxon>
        <taxon>Pararge</taxon>
    </lineage>
</organism>
<evidence type="ECO:0000256" key="1">
    <source>
        <dbReference type="SAM" id="MobiDB-lite"/>
    </source>
</evidence>
<keyword evidence="3" id="KW-1185">Reference proteome</keyword>
<dbReference type="Proteomes" id="UP000838756">
    <property type="component" value="Unassembled WGS sequence"/>
</dbReference>
<evidence type="ECO:0000313" key="2">
    <source>
        <dbReference type="EMBL" id="CAH2211254.1"/>
    </source>
</evidence>
<protein>
    <submittedName>
        <fullName evidence="2">Jg22127 protein</fullName>
    </submittedName>
</protein>
<feature type="non-terminal residue" evidence="2">
    <location>
        <position position="1"/>
    </location>
</feature>
<accession>A0A8S4QR02</accession>
<gene>
    <name evidence="2" type="primary">jg22127</name>
    <name evidence="2" type="ORF">PAEG_LOCUS3085</name>
</gene>
<proteinExistence type="predicted"/>
<sequence length="100" mass="10903">VKFDLELVRLRVSSAMGAAWLAARQVDYDLPRDDTAFCDVFYTYRSDINGKVNGTHNVIDNVITNNGTSENGDSENGINGNGTNENGVHGCGCSDWSLWS</sequence>
<reference evidence="2" key="1">
    <citation type="submission" date="2022-03" db="EMBL/GenBank/DDBJ databases">
        <authorList>
            <person name="Lindestad O."/>
        </authorList>
    </citation>
    <scope>NUCLEOTIDE SEQUENCE</scope>
</reference>